<comment type="caution">
    <text evidence="2">The sequence shown here is derived from an EMBL/GenBank/DDBJ whole genome shotgun (WGS) entry which is preliminary data.</text>
</comment>
<dbReference type="EMBL" id="BMJA01000001">
    <property type="protein sequence ID" value="GGA26288.1"/>
    <property type="molecule type" value="Genomic_DNA"/>
</dbReference>
<feature type="transmembrane region" description="Helical" evidence="1">
    <location>
        <begin position="84"/>
        <end position="115"/>
    </location>
</feature>
<evidence type="ECO:0000256" key="1">
    <source>
        <dbReference type="SAM" id="Phobius"/>
    </source>
</evidence>
<evidence type="ECO:0000313" key="3">
    <source>
        <dbReference type="Proteomes" id="UP000620046"/>
    </source>
</evidence>
<dbReference type="RefSeq" id="WP_188793489.1">
    <property type="nucleotide sequence ID" value="NZ_BMJA01000001.1"/>
</dbReference>
<sequence length="141" mass="15588">MSARRFFPIALPWFLLLIFGLFTAWLRYGFIEPPELAHLCDDGNGPAWCGARAAIVLGFNSYGFGIAAIVVTALSLIWKKPWLAWLAAALGVLAVILYCYYPGAVALLIGSLRLVRLQTNSMMMTPGHPDRHGNRQIQTQP</sequence>
<accession>A0ABQ1FS28</accession>
<organism evidence="2 3">
    <name type="scientific">Dyella nitratireducens</name>
    <dbReference type="NCBI Taxonomy" id="1849580"/>
    <lineage>
        <taxon>Bacteria</taxon>
        <taxon>Pseudomonadati</taxon>
        <taxon>Pseudomonadota</taxon>
        <taxon>Gammaproteobacteria</taxon>
        <taxon>Lysobacterales</taxon>
        <taxon>Rhodanobacteraceae</taxon>
        <taxon>Dyella</taxon>
    </lineage>
</organism>
<name>A0ABQ1FS28_9GAMM</name>
<feature type="transmembrane region" description="Helical" evidence="1">
    <location>
        <begin position="6"/>
        <end position="26"/>
    </location>
</feature>
<keyword evidence="1" id="KW-0472">Membrane</keyword>
<feature type="transmembrane region" description="Helical" evidence="1">
    <location>
        <begin position="54"/>
        <end position="78"/>
    </location>
</feature>
<proteinExistence type="predicted"/>
<evidence type="ECO:0000313" key="2">
    <source>
        <dbReference type="EMBL" id="GGA26288.1"/>
    </source>
</evidence>
<keyword evidence="1" id="KW-1133">Transmembrane helix</keyword>
<protein>
    <recommendedName>
        <fullName evidence="4">Vitamin K epoxide reductase domain-containing protein</fullName>
    </recommendedName>
</protein>
<gene>
    <name evidence="2" type="ORF">GCM10010981_13690</name>
</gene>
<evidence type="ECO:0008006" key="4">
    <source>
        <dbReference type="Google" id="ProtNLM"/>
    </source>
</evidence>
<reference evidence="3" key="1">
    <citation type="journal article" date="2019" name="Int. J. Syst. Evol. Microbiol.">
        <title>The Global Catalogue of Microorganisms (GCM) 10K type strain sequencing project: providing services to taxonomists for standard genome sequencing and annotation.</title>
        <authorList>
            <consortium name="The Broad Institute Genomics Platform"/>
            <consortium name="The Broad Institute Genome Sequencing Center for Infectious Disease"/>
            <person name="Wu L."/>
            <person name="Ma J."/>
        </authorList>
    </citation>
    <scope>NUCLEOTIDE SEQUENCE [LARGE SCALE GENOMIC DNA]</scope>
    <source>
        <strain evidence="3">CGMCC 1.15439</strain>
    </source>
</reference>
<dbReference type="Proteomes" id="UP000620046">
    <property type="component" value="Unassembled WGS sequence"/>
</dbReference>
<keyword evidence="1" id="KW-0812">Transmembrane</keyword>
<keyword evidence="3" id="KW-1185">Reference proteome</keyword>